<dbReference type="SUPFAM" id="SSF54637">
    <property type="entry name" value="Thioesterase/thiol ester dehydrase-isomerase"/>
    <property type="match status" value="2"/>
</dbReference>
<dbReference type="PANTHER" id="PTHR38110:SF1">
    <property type="entry name" value="THIOESTERASE DOMAIN-CONTAINING PROTEIN"/>
    <property type="match status" value="1"/>
</dbReference>
<dbReference type="AlphaFoldDB" id="A0A179VAL8"/>
<keyword evidence="3" id="KW-0418">Kinase</keyword>
<dbReference type="InterPro" id="IPR042171">
    <property type="entry name" value="Acyl-CoA_hotdog"/>
</dbReference>
<dbReference type="Gene3D" id="2.40.160.210">
    <property type="entry name" value="Acyl-CoA thioesterase, double hotdog domain"/>
    <property type="match status" value="1"/>
</dbReference>
<dbReference type="InterPro" id="IPR052389">
    <property type="entry name" value="Sec_Metab_Biosynth-Assoc"/>
</dbReference>
<evidence type="ECO:0000313" key="3">
    <source>
        <dbReference type="EMBL" id="OAT68938.1"/>
    </source>
</evidence>
<reference evidence="3 4" key="1">
    <citation type="submission" date="2016-01" db="EMBL/GenBank/DDBJ databases">
        <title>Mycobacterium immunogenum strain CD11_6 genome sequencing and assembly.</title>
        <authorList>
            <person name="Kaur G."/>
            <person name="Nair G.R."/>
            <person name="Mayilraj S."/>
        </authorList>
    </citation>
    <scope>NUCLEOTIDE SEQUENCE [LARGE SCALE GENOMIC DNA]</scope>
    <source>
        <strain evidence="3 4">CD11-6</strain>
    </source>
</reference>
<dbReference type="Pfam" id="PF13622">
    <property type="entry name" value="4HBT_3"/>
    <property type="match status" value="1"/>
</dbReference>
<feature type="domain" description="Acyl-CoA thioesterase-like C-terminal" evidence="2">
    <location>
        <begin position="149"/>
        <end position="280"/>
    </location>
</feature>
<dbReference type="InterPro" id="IPR049449">
    <property type="entry name" value="TesB_ACOT8-like_N"/>
</dbReference>
<protein>
    <submittedName>
        <fullName evidence="3">Diacylglycerol kinase</fullName>
    </submittedName>
</protein>
<dbReference type="Proteomes" id="UP000186919">
    <property type="component" value="Unassembled WGS sequence"/>
</dbReference>
<dbReference type="EMBL" id="LQYE01000012">
    <property type="protein sequence ID" value="OAT68938.1"/>
    <property type="molecule type" value="Genomic_DNA"/>
</dbReference>
<dbReference type="PANTHER" id="PTHR38110">
    <property type="entry name" value="CHROMOSOME 23, WHOLE GENOME SHOTGUN SEQUENCE"/>
    <property type="match status" value="1"/>
</dbReference>
<keyword evidence="3" id="KW-0808">Transferase</keyword>
<dbReference type="GO" id="GO:0016301">
    <property type="term" value="F:kinase activity"/>
    <property type="evidence" value="ECO:0007669"/>
    <property type="project" value="UniProtKB-KW"/>
</dbReference>
<name>A0A179VAL8_9MYCO</name>
<accession>A0A179VAL8</accession>
<dbReference type="InterPro" id="IPR029069">
    <property type="entry name" value="HotDog_dom_sf"/>
</dbReference>
<gene>
    <name evidence="3" type="ORF">AWB85_07585</name>
</gene>
<dbReference type="InterPro" id="IPR049450">
    <property type="entry name" value="ACOT8-like_C"/>
</dbReference>
<dbReference type="RefSeq" id="WP_064629978.1">
    <property type="nucleotide sequence ID" value="NZ_LQYE01000012.1"/>
</dbReference>
<feature type="domain" description="Acyl-CoA thioesterase-like N-terminal HotDog" evidence="1">
    <location>
        <begin position="31"/>
        <end position="117"/>
    </location>
</feature>
<sequence length="284" mass="30415">MTEITTLESPFATLTALHDDGSGNHVAVIDPIWTIGPKVHGGCMMAVCAAAARRTMMNMGASVALQPVAVSANYLRAPDPGEVRLVTAVRKTGTQVCQVDVQLEQEGRVAVSAAVTLGVLDAADPIHQEPHALADMPVEPVAEAIRVTADHPMGQVVHVAQGCDLRVDPDTALFLKGQTGAPVNRMWLRPFETDESDPDTSLLFALMAGDISAPVTMNRGMFGWAPTVQLTTYVRRRPAPGWLRVMAHATVLGPTWFEEDHLIVDSGGHVVVQSRQLAMIPRPA</sequence>
<proteinExistence type="predicted"/>
<evidence type="ECO:0000259" key="2">
    <source>
        <dbReference type="Pfam" id="PF20789"/>
    </source>
</evidence>
<evidence type="ECO:0000313" key="4">
    <source>
        <dbReference type="Proteomes" id="UP000186919"/>
    </source>
</evidence>
<evidence type="ECO:0000259" key="1">
    <source>
        <dbReference type="Pfam" id="PF13622"/>
    </source>
</evidence>
<dbReference type="Pfam" id="PF20789">
    <property type="entry name" value="4HBT_3C"/>
    <property type="match status" value="1"/>
</dbReference>
<organism evidence="3 4">
    <name type="scientific">Mycobacteroides immunogenum</name>
    <dbReference type="NCBI Taxonomy" id="83262"/>
    <lineage>
        <taxon>Bacteria</taxon>
        <taxon>Bacillati</taxon>
        <taxon>Actinomycetota</taxon>
        <taxon>Actinomycetes</taxon>
        <taxon>Mycobacteriales</taxon>
        <taxon>Mycobacteriaceae</taxon>
        <taxon>Mycobacteroides</taxon>
    </lineage>
</organism>
<comment type="caution">
    <text evidence="3">The sequence shown here is derived from an EMBL/GenBank/DDBJ whole genome shotgun (WGS) entry which is preliminary data.</text>
</comment>